<dbReference type="Proteomes" id="UP000279259">
    <property type="component" value="Unassembled WGS sequence"/>
</dbReference>
<proteinExistence type="predicted"/>
<evidence type="ECO:0000313" key="2">
    <source>
        <dbReference type="Proteomes" id="UP000279259"/>
    </source>
</evidence>
<gene>
    <name evidence="1" type="ORF">EHS25_001773</name>
</gene>
<organism evidence="1 2">
    <name type="scientific">Saitozyma podzolica</name>
    <dbReference type="NCBI Taxonomy" id="1890683"/>
    <lineage>
        <taxon>Eukaryota</taxon>
        <taxon>Fungi</taxon>
        <taxon>Dikarya</taxon>
        <taxon>Basidiomycota</taxon>
        <taxon>Agaricomycotina</taxon>
        <taxon>Tremellomycetes</taxon>
        <taxon>Tremellales</taxon>
        <taxon>Trimorphomycetaceae</taxon>
        <taxon>Saitozyma</taxon>
    </lineage>
</organism>
<dbReference type="AlphaFoldDB" id="A0A427YFM7"/>
<protein>
    <submittedName>
        <fullName evidence="1">Uncharacterized protein</fullName>
    </submittedName>
</protein>
<reference evidence="1 2" key="1">
    <citation type="submission" date="2018-11" db="EMBL/GenBank/DDBJ databases">
        <title>Genome sequence of Saitozyma podzolica DSM 27192.</title>
        <authorList>
            <person name="Aliyu H."/>
            <person name="Gorte O."/>
            <person name="Ochsenreither K."/>
        </authorList>
    </citation>
    <scope>NUCLEOTIDE SEQUENCE [LARGE SCALE GENOMIC DNA]</scope>
    <source>
        <strain evidence="1 2">DSM 27192</strain>
    </source>
</reference>
<accession>A0A427YFM7</accession>
<comment type="caution">
    <text evidence="1">The sequence shown here is derived from an EMBL/GenBank/DDBJ whole genome shotgun (WGS) entry which is preliminary data.</text>
</comment>
<evidence type="ECO:0000313" key="1">
    <source>
        <dbReference type="EMBL" id="RSH89787.1"/>
    </source>
</evidence>
<sequence>MTTAEADAYREELIRNLTEQGFDEHRLFENSFDDITDFNKPRDIFQTDREYTPSVTMGLQSLRASLASFSIIP</sequence>
<keyword evidence="2" id="KW-1185">Reference proteome</keyword>
<name>A0A427YFM7_9TREE</name>
<dbReference type="EMBL" id="RSCD01000012">
    <property type="protein sequence ID" value="RSH89787.1"/>
    <property type="molecule type" value="Genomic_DNA"/>
</dbReference>